<evidence type="ECO:0000313" key="10">
    <source>
        <dbReference type="EMBL" id="KAA8647802.1"/>
    </source>
</evidence>
<dbReference type="SUPFAM" id="SSF56645">
    <property type="entry name" value="Acyl-CoA dehydrogenase NM domain-like"/>
    <property type="match status" value="1"/>
</dbReference>
<dbReference type="VEuPathDB" id="FungiDB:EYZ11_010351"/>
<dbReference type="InterPro" id="IPR013786">
    <property type="entry name" value="AcylCoA_DH/ox_N"/>
</dbReference>
<evidence type="ECO:0008006" key="14">
    <source>
        <dbReference type="Google" id="ProtNLM"/>
    </source>
</evidence>
<dbReference type="InterPro" id="IPR037069">
    <property type="entry name" value="AcylCoA_DH/ox_N_sf"/>
</dbReference>
<dbReference type="Pfam" id="PF00441">
    <property type="entry name" value="Acyl-CoA_dh_1"/>
    <property type="match status" value="1"/>
</dbReference>
<dbReference type="InterPro" id="IPR046373">
    <property type="entry name" value="Acyl-CoA_Oxase/DH_mid-dom_sf"/>
</dbReference>
<dbReference type="GO" id="GO:0033539">
    <property type="term" value="P:fatty acid beta-oxidation using acyl-CoA dehydrogenase"/>
    <property type="evidence" value="ECO:0007669"/>
    <property type="project" value="TreeGrafter"/>
</dbReference>
<name>A0A4S3J5J5_9EURO</name>
<dbReference type="InterPro" id="IPR036250">
    <property type="entry name" value="AcylCo_DH-like_C"/>
</dbReference>
<comment type="similarity">
    <text evidence="2 6">Belongs to the acyl-CoA dehydrogenase family.</text>
</comment>
<dbReference type="GO" id="GO:0005737">
    <property type="term" value="C:cytoplasm"/>
    <property type="evidence" value="ECO:0007669"/>
    <property type="project" value="TreeGrafter"/>
</dbReference>
<evidence type="ECO:0000256" key="5">
    <source>
        <dbReference type="ARBA" id="ARBA00023002"/>
    </source>
</evidence>
<dbReference type="SUPFAM" id="SSF47203">
    <property type="entry name" value="Acyl-CoA dehydrogenase C-terminal domain-like"/>
    <property type="match status" value="1"/>
</dbReference>
<dbReference type="PANTHER" id="PTHR48083:SF15">
    <property type="entry name" value="ACYL-COA DEHYDROGENASE APDG"/>
    <property type="match status" value="1"/>
</dbReference>
<evidence type="ECO:0000256" key="3">
    <source>
        <dbReference type="ARBA" id="ARBA00022630"/>
    </source>
</evidence>
<dbReference type="RefSeq" id="XP_033427163.1">
    <property type="nucleotide sequence ID" value="XM_033571131.1"/>
</dbReference>
<protein>
    <recommendedName>
        <fullName evidence="14">Acyl-CoA dehydrogenase</fullName>
    </recommendedName>
</protein>
<dbReference type="InterPro" id="IPR050741">
    <property type="entry name" value="Acyl-CoA_dehydrogenase"/>
</dbReference>
<dbReference type="PROSITE" id="PS00072">
    <property type="entry name" value="ACYL_COA_DH_1"/>
    <property type="match status" value="1"/>
</dbReference>
<reference evidence="11 12" key="1">
    <citation type="submission" date="2019-03" db="EMBL/GenBank/DDBJ databases">
        <title>The genome sequence of a newly discovered highly antifungal drug resistant Aspergillus species, Aspergillus tanneri NIH 1004.</title>
        <authorList>
            <person name="Mounaud S."/>
            <person name="Singh I."/>
            <person name="Joardar V."/>
            <person name="Pakala S."/>
            <person name="Pakala S."/>
            <person name="Venepally P."/>
            <person name="Hoover J."/>
            <person name="Nierman W."/>
            <person name="Chung J."/>
            <person name="Losada L."/>
        </authorList>
    </citation>
    <scope>NUCLEOTIDE SEQUENCE [LARGE SCALE GENOMIC DNA]</scope>
    <source>
        <strain evidence="11 12">NIH1004</strain>
    </source>
</reference>
<dbReference type="Proteomes" id="UP000324241">
    <property type="component" value="Unassembled WGS sequence"/>
</dbReference>
<evidence type="ECO:0000259" key="8">
    <source>
        <dbReference type="Pfam" id="PF02770"/>
    </source>
</evidence>
<feature type="domain" description="Acyl-CoA dehydrogenase/oxidase C-terminal" evidence="7">
    <location>
        <begin position="261"/>
        <end position="418"/>
    </location>
</feature>
<evidence type="ECO:0000256" key="4">
    <source>
        <dbReference type="ARBA" id="ARBA00022827"/>
    </source>
</evidence>
<keyword evidence="12" id="KW-1185">Reference proteome</keyword>
<evidence type="ECO:0000313" key="12">
    <source>
        <dbReference type="Proteomes" id="UP000308092"/>
    </source>
</evidence>
<accession>A0A4S3J5J5</accession>
<evidence type="ECO:0000313" key="13">
    <source>
        <dbReference type="Proteomes" id="UP000324241"/>
    </source>
</evidence>
<dbReference type="PANTHER" id="PTHR48083">
    <property type="entry name" value="MEDIUM-CHAIN SPECIFIC ACYL-COA DEHYDROGENASE, MITOCHONDRIAL-RELATED"/>
    <property type="match status" value="1"/>
</dbReference>
<gene>
    <name evidence="10" type="ORF">ATNIH1004_006503</name>
    <name evidence="11" type="ORF">EYZ11_010351</name>
</gene>
<dbReference type="AlphaFoldDB" id="A0A4S3J5J5"/>
<evidence type="ECO:0000259" key="9">
    <source>
        <dbReference type="Pfam" id="PF02771"/>
    </source>
</evidence>
<keyword evidence="4 6" id="KW-0274">FAD</keyword>
<dbReference type="InterPro" id="IPR009100">
    <property type="entry name" value="AcylCoA_DH/oxidase_NM_dom_sf"/>
</dbReference>
<dbReference type="InterPro" id="IPR009075">
    <property type="entry name" value="AcylCo_DH/oxidase_C"/>
</dbReference>
<feature type="domain" description="Acyl-CoA dehydrogenase/oxidase N-terminal" evidence="9">
    <location>
        <begin position="26"/>
        <end position="148"/>
    </location>
</feature>
<evidence type="ECO:0000256" key="6">
    <source>
        <dbReference type="RuleBase" id="RU362125"/>
    </source>
</evidence>
<dbReference type="GeneID" id="54329205"/>
<dbReference type="EMBL" id="QUQM01000004">
    <property type="protein sequence ID" value="KAA8647802.1"/>
    <property type="molecule type" value="Genomic_DNA"/>
</dbReference>
<evidence type="ECO:0000256" key="1">
    <source>
        <dbReference type="ARBA" id="ARBA00001974"/>
    </source>
</evidence>
<evidence type="ECO:0000256" key="2">
    <source>
        <dbReference type="ARBA" id="ARBA00009347"/>
    </source>
</evidence>
<dbReference type="Pfam" id="PF02770">
    <property type="entry name" value="Acyl-CoA_dh_M"/>
    <property type="match status" value="1"/>
</dbReference>
<keyword evidence="3 6" id="KW-0285">Flavoprotein</keyword>
<keyword evidence="5 6" id="KW-0560">Oxidoreductase</keyword>
<dbReference type="InterPro" id="IPR006089">
    <property type="entry name" value="Acyl-CoA_DH_CS"/>
</dbReference>
<evidence type="ECO:0000259" key="7">
    <source>
        <dbReference type="Pfam" id="PF00441"/>
    </source>
</evidence>
<dbReference type="Gene3D" id="1.10.540.10">
    <property type="entry name" value="Acyl-CoA dehydrogenase/oxidase, N-terminal domain"/>
    <property type="match status" value="1"/>
</dbReference>
<dbReference type="OrthoDB" id="10254877at2759"/>
<organism evidence="11 12">
    <name type="scientific">Aspergillus tanneri</name>
    <dbReference type="NCBI Taxonomy" id="1220188"/>
    <lineage>
        <taxon>Eukaryota</taxon>
        <taxon>Fungi</taxon>
        <taxon>Dikarya</taxon>
        <taxon>Ascomycota</taxon>
        <taxon>Pezizomycotina</taxon>
        <taxon>Eurotiomycetes</taxon>
        <taxon>Eurotiomycetidae</taxon>
        <taxon>Eurotiales</taxon>
        <taxon>Aspergillaceae</taxon>
        <taxon>Aspergillus</taxon>
        <taxon>Aspergillus subgen. Circumdati</taxon>
    </lineage>
</organism>
<dbReference type="InterPro" id="IPR006091">
    <property type="entry name" value="Acyl-CoA_Oxase/DH_mid-dom"/>
</dbReference>
<comment type="caution">
    <text evidence="11">The sequence shown here is derived from an EMBL/GenBank/DDBJ whole genome shotgun (WGS) entry which is preliminary data.</text>
</comment>
<dbReference type="Gene3D" id="2.40.110.10">
    <property type="entry name" value="Butyryl-CoA Dehydrogenase, subunit A, domain 2"/>
    <property type="match status" value="1"/>
</dbReference>
<dbReference type="GO" id="GO:0003995">
    <property type="term" value="F:acyl-CoA dehydrogenase activity"/>
    <property type="evidence" value="ECO:0007669"/>
    <property type="project" value="InterPro"/>
</dbReference>
<sequence>MATVSPNPIPFSEPPYLRGLPSPYYTESHREFQKRCRKFMWDNLLSRALEWEREGTVPEYVFQTFCQHNMLLPNLPSPLPVDWLKRLGVKVEDWDYLYTGIYADELGRSGLAGPGASLNAGFAFGIPPVIKFGSRDLQERFLPDLLTGRKRSCIAITEPEAGSDVAGITTTAMKTPDGKHYIINGAKKWITNGIWSDYTTMAVRTGGPGAAGLSVIIVPLKGYPGVTMRRLKVAGQYTGGTTYIELDEVKVPVENLIGREGDGMRIIMTNFNHERLTIAVGVTRQARVALSSAFQYCMKREAFGKTLMDQPVVRHRLAKAGAELETMWAFLEQLLYQLCHLSKDEADRQLGGITALAKAKAAMVLNETAQCAVLLFGGAGFTATGQGELVEAILRDVPGARIPGGSEDVLLDLCVRQLVKIYQTQEKLLKQSKI</sequence>
<dbReference type="Pfam" id="PF02771">
    <property type="entry name" value="Acyl-CoA_dh_N"/>
    <property type="match status" value="1"/>
</dbReference>
<evidence type="ECO:0000313" key="11">
    <source>
        <dbReference type="EMBL" id="THC90193.1"/>
    </source>
</evidence>
<reference evidence="10 13" key="2">
    <citation type="submission" date="2019-08" db="EMBL/GenBank/DDBJ databases">
        <title>The genome sequence of a newly discovered highly antifungal drug resistant Aspergillus species, Aspergillus tanneri NIH 1004.</title>
        <authorList>
            <person name="Mounaud S."/>
            <person name="Singh I."/>
            <person name="Joardar V."/>
            <person name="Pakala S."/>
            <person name="Pakala S."/>
            <person name="Venepally P."/>
            <person name="Chung J.K."/>
            <person name="Losada L."/>
            <person name="Nierman W.C."/>
        </authorList>
    </citation>
    <scope>NUCLEOTIDE SEQUENCE [LARGE SCALE GENOMIC DNA]</scope>
    <source>
        <strain evidence="10 13">NIH1004</strain>
    </source>
</reference>
<dbReference type="Gene3D" id="1.20.140.10">
    <property type="entry name" value="Butyryl-CoA Dehydrogenase, subunit A, domain 3"/>
    <property type="match status" value="1"/>
</dbReference>
<dbReference type="EMBL" id="SOSA01000549">
    <property type="protein sequence ID" value="THC90193.1"/>
    <property type="molecule type" value="Genomic_DNA"/>
</dbReference>
<proteinExistence type="inferred from homology"/>
<comment type="cofactor">
    <cofactor evidence="1 6">
        <name>FAD</name>
        <dbReference type="ChEBI" id="CHEBI:57692"/>
    </cofactor>
</comment>
<feature type="domain" description="Acyl-CoA oxidase/dehydrogenase middle" evidence="8">
    <location>
        <begin position="153"/>
        <end position="249"/>
    </location>
</feature>
<dbReference type="STRING" id="1220188.A0A4S3J5J5"/>
<dbReference type="GO" id="GO:0050660">
    <property type="term" value="F:flavin adenine dinucleotide binding"/>
    <property type="evidence" value="ECO:0007669"/>
    <property type="project" value="InterPro"/>
</dbReference>
<dbReference type="Proteomes" id="UP000308092">
    <property type="component" value="Unassembled WGS sequence"/>
</dbReference>